<dbReference type="SUPFAM" id="SSF50249">
    <property type="entry name" value="Nucleic acid-binding proteins"/>
    <property type="match status" value="2"/>
</dbReference>
<proteinExistence type="predicted"/>
<dbReference type="InterPro" id="IPR050181">
    <property type="entry name" value="Cold_shock_domain"/>
</dbReference>
<accession>A0A344PKE0</accession>
<name>A0A344PKE0_9RHOB</name>
<gene>
    <name evidence="2" type="ORF">DRW48_09225</name>
</gene>
<dbReference type="KEGG" id="pars:DRW48_09225"/>
<dbReference type="InterPro" id="IPR012340">
    <property type="entry name" value="NA-bd_OB-fold"/>
</dbReference>
<dbReference type="GO" id="GO:0005829">
    <property type="term" value="C:cytosol"/>
    <property type="evidence" value="ECO:0007669"/>
    <property type="project" value="UniProtKB-ARBA"/>
</dbReference>
<dbReference type="PRINTS" id="PR00050">
    <property type="entry name" value="COLDSHOCK"/>
</dbReference>
<dbReference type="Pfam" id="PF00313">
    <property type="entry name" value="CSD"/>
    <property type="match status" value="2"/>
</dbReference>
<evidence type="ECO:0000313" key="3">
    <source>
        <dbReference type="Proteomes" id="UP000252023"/>
    </source>
</evidence>
<evidence type="ECO:0000259" key="1">
    <source>
        <dbReference type="PROSITE" id="PS51857"/>
    </source>
</evidence>
<dbReference type="PROSITE" id="PS51857">
    <property type="entry name" value="CSD_2"/>
    <property type="match status" value="1"/>
</dbReference>
<reference evidence="3" key="1">
    <citation type="submission" date="2018-07" db="EMBL/GenBank/DDBJ databases">
        <title>Genome sequencing of Paracoccus sp. SC2-6.</title>
        <authorList>
            <person name="Heo J."/>
            <person name="Kim S.-J."/>
            <person name="Kwon S.-W."/>
        </authorList>
    </citation>
    <scope>NUCLEOTIDE SEQUENCE [LARGE SCALE GENOMIC DNA]</scope>
    <source>
        <strain evidence="3">SC2-6</strain>
    </source>
</reference>
<dbReference type="Proteomes" id="UP000252023">
    <property type="component" value="Chromosome"/>
</dbReference>
<feature type="domain" description="CSD" evidence="1">
    <location>
        <begin position="10"/>
        <end position="75"/>
    </location>
</feature>
<dbReference type="CDD" id="cd04458">
    <property type="entry name" value="CSP_CDS"/>
    <property type="match status" value="2"/>
</dbReference>
<dbReference type="InterPro" id="IPR002059">
    <property type="entry name" value="CSP_DNA-bd"/>
</dbReference>
<protein>
    <submittedName>
        <fullName evidence="2">Cold shock domain-containing protein</fullName>
    </submittedName>
</protein>
<dbReference type="RefSeq" id="WP_114076164.1">
    <property type="nucleotide sequence ID" value="NZ_CP030918.1"/>
</dbReference>
<dbReference type="SMART" id="SM00357">
    <property type="entry name" value="CSP"/>
    <property type="match status" value="2"/>
</dbReference>
<organism evidence="2 3">
    <name type="scientific">Paracoccus suum</name>
    <dbReference type="NCBI Taxonomy" id="2259340"/>
    <lineage>
        <taxon>Bacteria</taxon>
        <taxon>Pseudomonadati</taxon>
        <taxon>Pseudomonadota</taxon>
        <taxon>Alphaproteobacteria</taxon>
        <taxon>Rhodobacterales</taxon>
        <taxon>Paracoccaceae</taxon>
        <taxon>Paracoccus</taxon>
    </lineage>
</organism>
<dbReference type="InterPro" id="IPR011129">
    <property type="entry name" value="CSD"/>
</dbReference>
<dbReference type="Gene3D" id="2.40.50.140">
    <property type="entry name" value="Nucleic acid-binding proteins"/>
    <property type="match status" value="2"/>
</dbReference>
<dbReference type="AlphaFoldDB" id="A0A344PKE0"/>
<dbReference type="EMBL" id="CP030918">
    <property type="protein sequence ID" value="AXC49845.1"/>
    <property type="molecule type" value="Genomic_DNA"/>
</dbReference>
<dbReference type="PANTHER" id="PTHR11544">
    <property type="entry name" value="COLD SHOCK DOMAIN CONTAINING PROTEINS"/>
    <property type="match status" value="1"/>
</dbReference>
<keyword evidence="3" id="KW-1185">Reference proteome</keyword>
<dbReference type="GO" id="GO:0003676">
    <property type="term" value="F:nucleic acid binding"/>
    <property type="evidence" value="ECO:0007669"/>
    <property type="project" value="InterPro"/>
</dbReference>
<evidence type="ECO:0000313" key="2">
    <source>
        <dbReference type="EMBL" id="AXC49845.1"/>
    </source>
</evidence>
<dbReference type="OrthoDB" id="9791685at2"/>
<sequence length="197" mass="20978">MLQRQDDPVEIVGRIKWFDPGRGFGFLIDSDGGPDVLLHGNVLRNYGQSTIVEGTEVKVRAIVTTRGKQAVEVLSILHPSPTSGAQIAELAGPELAEVAALPFQPARVKWFDKSKGFGFANIFGLPGDVFLHIEVLRHSGFADLVVGEAIALKVIAGPRGPMAALLASWDYAALPPVAALPPEDAPARTETLTAEHA</sequence>